<comment type="cofactor">
    <cofactor evidence="14">
        <name>thiamine diphosphate</name>
        <dbReference type="ChEBI" id="CHEBI:58937"/>
    </cofactor>
    <text evidence="14">Binds 1 thiamine pyrophosphate per subunit.</text>
</comment>
<dbReference type="CDD" id="cd02015">
    <property type="entry name" value="TPP_AHAS"/>
    <property type="match status" value="1"/>
</dbReference>
<protein>
    <recommendedName>
        <fullName evidence="4 14">Acetolactate synthase</fullName>
        <ecNumber evidence="4 14">2.2.1.6</ecNumber>
    </recommendedName>
</protein>
<dbReference type="CDD" id="cd07035">
    <property type="entry name" value="TPP_PYR_POX_like"/>
    <property type="match status" value="1"/>
</dbReference>
<evidence type="ECO:0000256" key="10">
    <source>
        <dbReference type="ARBA" id="ARBA00022842"/>
    </source>
</evidence>
<dbReference type="NCBIfam" id="TIGR00118">
    <property type="entry name" value="acolac_lg"/>
    <property type="match status" value="1"/>
</dbReference>
<keyword evidence="6" id="KW-0285">Flavoprotein</keyword>
<name>A0A7M2X5X6_9BACT</name>
<dbReference type="GO" id="GO:0003984">
    <property type="term" value="F:acetolactate synthase activity"/>
    <property type="evidence" value="ECO:0007669"/>
    <property type="project" value="UniProtKB-EC"/>
</dbReference>
<dbReference type="UniPathway" id="UPA00047">
    <property type="reaction ID" value="UER00055"/>
</dbReference>
<keyword evidence="7 14" id="KW-0808">Transferase</keyword>
<organism evidence="19 20">
    <name type="scientific">Humisphaera borealis</name>
    <dbReference type="NCBI Taxonomy" id="2807512"/>
    <lineage>
        <taxon>Bacteria</taxon>
        <taxon>Pseudomonadati</taxon>
        <taxon>Planctomycetota</taxon>
        <taxon>Phycisphaerae</taxon>
        <taxon>Tepidisphaerales</taxon>
        <taxon>Tepidisphaeraceae</taxon>
        <taxon>Humisphaera</taxon>
    </lineage>
</organism>
<evidence type="ECO:0000256" key="13">
    <source>
        <dbReference type="ARBA" id="ARBA00048670"/>
    </source>
</evidence>
<dbReference type="InterPro" id="IPR011766">
    <property type="entry name" value="TPP_enzyme_TPP-bd"/>
</dbReference>
<evidence type="ECO:0000256" key="12">
    <source>
        <dbReference type="ARBA" id="ARBA00023304"/>
    </source>
</evidence>
<evidence type="ECO:0000256" key="5">
    <source>
        <dbReference type="ARBA" id="ARBA00022605"/>
    </source>
</evidence>
<gene>
    <name evidence="19" type="primary">ilvB</name>
    <name evidence="19" type="ORF">IPV69_12980</name>
</gene>
<evidence type="ECO:0000256" key="15">
    <source>
        <dbReference type="SAM" id="MobiDB-lite"/>
    </source>
</evidence>
<dbReference type="PROSITE" id="PS00187">
    <property type="entry name" value="TPP_ENZYMES"/>
    <property type="match status" value="1"/>
</dbReference>
<sequence length="583" mass="63691">MTPKTETAPQTSTATSKPKYKGKIGAQILHEMLVGPHKVDTMFGYPGGAILPMFDQLYNTPAKFILNRHEQASGHCADGYARATGKPGVCIVTSGPGATNTVTPLATAQMDSVPIIVFSGQVATKAIGNDAFQEADVTGITRPCTKWNYLVKDVRDLPRVVNEAFLIASSGRPGPVLIDLPKDVQVAVCPDEVDDSPRSHVVSKRRFVGTHAGHDKQAQDAAELINKAQKPVLYVGGGAIISGAYQEVRKLADRGNIPCTTTLLGMGAFDELDPKSLHMLGMHGSAYANYAVQECDVLIAVGARFDDRVTGNLATFAPKAKIIHVDIDPSSIGKNVDVDVTVVGDAKQSLELMLKYIEHRDRNEWFATIDAWKKKYPFRYLDDSKNAKPQFVLEEINKQTGGDAIFTTGVGQHQMWAAQFIRWRYPRQMITSGGLGTMGFGLPSAMGAALGRPGELVIDIDGDASYMMTCYELATIAEYDIPVKICILNNDFQGMVKQWQDLFYGKRYSQTVMKNPNFSKMAEAFGIRGIRCDHKADVAKTVKEMITHKGPVVVDFYVEPNEHVYPMVPSGKGLHEMELGTLA</sequence>
<dbReference type="InterPro" id="IPR000399">
    <property type="entry name" value="TPP-bd_CS"/>
</dbReference>
<dbReference type="UniPathway" id="UPA00049">
    <property type="reaction ID" value="UER00059"/>
</dbReference>
<dbReference type="InterPro" id="IPR029061">
    <property type="entry name" value="THDP-binding"/>
</dbReference>
<comment type="pathway">
    <text evidence="2 14">Amino-acid biosynthesis; L-valine biosynthesis; L-valine from pyruvate: step 1/4.</text>
</comment>
<dbReference type="Gene3D" id="3.40.50.1220">
    <property type="entry name" value="TPP-binding domain"/>
    <property type="match status" value="1"/>
</dbReference>
<dbReference type="EMBL" id="CP063458">
    <property type="protein sequence ID" value="QOV92210.1"/>
    <property type="molecule type" value="Genomic_DNA"/>
</dbReference>
<keyword evidence="8 14" id="KW-0479">Metal-binding</keyword>
<evidence type="ECO:0000259" key="18">
    <source>
        <dbReference type="Pfam" id="PF02776"/>
    </source>
</evidence>
<dbReference type="InterPro" id="IPR029035">
    <property type="entry name" value="DHS-like_NAD/FAD-binding_dom"/>
</dbReference>
<evidence type="ECO:0000313" key="19">
    <source>
        <dbReference type="EMBL" id="QOV92210.1"/>
    </source>
</evidence>
<evidence type="ECO:0000256" key="11">
    <source>
        <dbReference type="ARBA" id="ARBA00023052"/>
    </source>
</evidence>
<evidence type="ECO:0000256" key="3">
    <source>
        <dbReference type="ARBA" id="ARBA00007812"/>
    </source>
</evidence>
<dbReference type="EC" id="2.2.1.6" evidence="4 14"/>
<feature type="domain" description="Thiamine pyrophosphate enzyme N-terminal TPP-binding" evidence="18">
    <location>
        <begin position="25"/>
        <end position="138"/>
    </location>
</feature>
<dbReference type="InterPro" id="IPR045229">
    <property type="entry name" value="TPP_enz"/>
</dbReference>
<comment type="catalytic activity">
    <reaction evidence="13 14">
        <text>2 pyruvate + H(+) = (2S)-2-acetolactate + CO2</text>
        <dbReference type="Rhea" id="RHEA:25249"/>
        <dbReference type="ChEBI" id="CHEBI:15361"/>
        <dbReference type="ChEBI" id="CHEBI:15378"/>
        <dbReference type="ChEBI" id="CHEBI:16526"/>
        <dbReference type="ChEBI" id="CHEBI:58476"/>
        <dbReference type="EC" id="2.2.1.6"/>
    </reaction>
</comment>
<feature type="region of interest" description="Disordered" evidence="15">
    <location>
        <begin position="1"/>
        <end position="20"/>
    </location>
</feature>
<keyword evidence="5 14" id="KW-0028">Amino-acid biosynthesis</keyword>
<dbReference type="SUPFAM" id="SSF52467">
    <property type="entry name" value="DHS-like NAD/FAD-binding domain"/>
    <property type="match status" value="1"/>
</dbReference>
<dbReference type="PANTHER" id="PTHR18968:SF13">
    <property type="entry name" value="ACETOLACTATE SYNTHASE CATALYTIC SUBUNIT, MITOCHONDRIAL"/>
    <property type="match status" value="1"/>
</dbReference>
<dbReference type="AlphaFoldDB" id="A0A7M2X5X6"/>
<comment type="cofactor">
    <cofactor evidence="14">
        <name>Mg(2+)</name>
        <dbReference type="ChEBI" id="CHEBI:18420"/>
    </cofactor>
    <text evidence="14">Binds 1 Mg(2+) ion per subunit.</text>
</comment>
<dbReference type="GO" id="GO:0050660">
    <property type="term" value="F:flavin adenine dinucleotide binding"/>
    <property type="evidence" value="ECO:0007669"/>
    <property type="project" value="InterPro"/>
</dbReference>
<dbReference type="GO" id="GO:0009097">
    <property type="term" value="P:isoleucine biosynthetic process"/>
    <property type="evidence" value="ECO:0007669"/>
    <property type="project" value="UniProtKB-UniPathway"/>
</dbReference>
<evidence type="ECO:0000256" key="7">
    <source>
        <dbReference type="ARBA" id="ARBA00022679"/>
    </source>
</evidence>
<proteinExistence type="inferred from homology"/>
<keyword evidence="20" id="KW-1185">Reference proteome</keyword>
<keyword evidence="12 14" id="KW-0100">Branched-chain amino acid biosynthesis</keyword>
<dbReference type="FunFam" id="3.40.50.1220:FF:000008">
    <property type="entry name" value="Acetolactate synthase"/>
    <property type="match status" value="1"/>
</dbReference>
<comment type="similarity">
    <text evidence="3 14">Belongs to the TPP enzyme family.</text>
</comment>
<dbReference type="FunFam" id="3.40.50.970:FF:000007">
    <property type="entry name" value="Acetolactate synthase"/>
    <property type="match status" value="1"/>
</dbReference>
<dbReference type="Gene3D" id="3.40.50.970">
    <property type="match status" value="2"/>
</dbReference>
<feature type="compositionally biased region" description="Polar residues" evidence="15">
    <location>
        <begin position="1"/>
        <end position="16"/>
    </location>
</feature>
<dbReference type="Pfam" id="PF02776">
    <property type="entry name" value="TPP_enzyme_N"/>
    <property type="match status" value="1"/>
</dbReference>
<keyword evidence="11 14" id="KW-0786">Thiamine pyrophosphate</keyword>
<dbReference type="GO" id="GO:0005948">
    <property type="term" value="C:acetolactate synthase complex"/>
    <property type="evidence" value="ECO:0007669"/>
    <property type="project" value="TreeGrafter"/>
</dbReference>
<dbReference type="KEGG" id="hbs:IPV69_12980"/>
<dbReference type="GO" id="GO:0009099">
    <property type="term" value="P:L-valine biosynthetic process"/>
    <property type="evidence" value="ECO:0007669"/>
    <property type="project" value="UniProtKB-UniPathway"/>
</dbReference>
<dbReference type="SUPFAM" id="SSF52518">
    <property type="entry name" value="Thiamin diphosphate-binding fold (THDP-binding)"/>
    <property type="match status" value="2"/>
</dbReference>
<reference evidence="19 20" key="1">
    <citation type="submission" date="2020-10" db="EMBL/GenBank/DDBJ databases">
        <title>Wide distribution of Phycisphaera-like planctomycetes from WD2101 soil group in peatlands and genome analysis of the first cultivated representative.</title>
        <authorList>
            <person name="Dedysh S.N."/>
            <person name="Beletsky A.V."/>
            <person name="Ivanova A."/>
            <person name="Kulichevskaya I.S."/>
            <person name="Suzina N.E."/>
            <person name="Philippov D.A."/>
            <person name="Rakitin A.L."/>
            <person name="Mardanov A.V."/>
            <person name="Ravin N.V."/>
        </authorList>
    </citation>
    <scope>NUCLEOTIDE SEQUENCE [LARGE SCALE GENOMIC DNA]</scope>
    <source>
        <strain evidence="19 20">M1803</strain>
    </source>
</reference>
<evidence type="ECO:0000256" key="4">
    <source>
        <dbReference type="ARBA" id="ARBA00013145"/>
    </source>
</evidence>
<feature type="domain" description="Thiamine pyrophosphate enzyme central" evidence="16">
    <location>
        <begin position="219"/>
        <end position="351"/>
    </location>
</feature>
<dbReference type="InterPro" id="IPR012846">
    <property type="entry name" value="Acetolactate_synth_lsu"/>
</dbReference>
<evidence type="ECO:0000259" key="16">
    <source>
        <dbReference type="Pfam" id="PF00205"/>
    </source>
</evidence>
<dbReference type="InterPro" id="IPR039368">
    <property type="entry name" value="AHAS_TPP"/>
</dbReference>
<dbReference type="GO" id="GO:0000287">
    <property type="term" value="F:magnesium ion binding"/>
    <property type="evidence" value="ECO:0007669"/>
    <property type="project" value="UniProtKB-UniRule"/>
</dbReference>
<evidence type="ECO:0000256" key="2">
    <source>
        <dbReference type="ARBA" id="ARBA00005025"/>
    </source>
</evidence>
<keyword evidence="10 14" id="KW-0460">Magnesium</keyword>
<evidence type="ECO:0000256" key="8">
    <source>
        <dbReference type="ARBA" id="ARBA00022723"/>
    </source>
</evidence>
<dbReference type="GO" id="GO:0030976">
    <property type="term" value="F:thiamine pyrophosphate binding"/>
    <property type="evidence" value="ECO:0007669"/>
    <property type="project" value="UniProtKB-UniRule"/>
</dbReference>
<evidence type="ECO:0000256" key="1">
    <source>
        <dbReference type="ARBA" id="ARBA00004974"/>
    </source>
</evidence>
<dbReference type="PANTHER" id="PTHR18968">
    <property type="entry name" value="THIAMINE PYROPHOSPHATE ENZYMES"/>
    <property type="match status" value="1"/>
</dbReference>
<dbReference type="InterPro" id="IPR012001">
    <property type="entry name" value="Thiamin_PyroP_enz_TPP-bd_dom"/>
</dbReference>
<evidence type="ECO:0000259" key="17">
    <source>
        <dbReference type="Pfam" id="PF02775"/>
    </source>
</evidence>
<dbReference type="FunFam" id="3.40.50.970:FF:000016">
    <property type="entry name" value="Acetolactate synthase"/>
    <property type="match status" value="1"/>
</dbReference>
<evidence type="ECO:0000256" key="14">
    <source>
        <dbReference type="RuleBase" id="RU003591"/>
    </source>
</evidence>
<dbReference type="Pfam" id="PF02775">
    <property type="entry name" value="TPP_enzyme_C"/>
    <property type="match status" value="1"/>
</dbReference>
<evidence type="ECO:0000313" key="20">
    <source>
        <dbReference type="Proteomes" id="UP000593765"/>
    </source>
</evidence>
<evidence type="ECO:0000256" key="6">
    <source>
        <dbReference type="ARBA" id="ARBA00022630"/>
    </source>
</evidence>
<comment type="pathway">
    <text evidence="1 14">Amino-acid biosynthesis; L-isoleucine biosynthesis; L-isoleucine from 2-oxobutanoate: step 1/4.</text>
</comment>
<dbReference type="InterPro" id="IPR012000">
    <property type="entry name" value="Thiamin_PyroP_enz_cen_dom"/>
</dbReference>
<dbReference type="Proteomes" id="UP000593765">
    <property type="component" value="Chromosome"/>
</dbReference>
<keyword evidence="9" id="KW-0274">FAD</keyword>
<dbReference type="RefSeq" id="WP_206295542.1">
    <property type="nucleotide sequence ID" value="NZ_CP063458.1"/>
</dbReference>
<evidence type="ECO:0000256" key="9">
    <source>
        <dbReference type="ARBA" id="ARBA00022827"/>
    </source>
</evidence>
<accession>A0A7M2X5X6</accession>
<dbReference type="Pfam" id="PF00205">
    <property type="entry name" value="TPP_enzyme_M"/>
    <property type="match status" value="1"/>
</dbReference>
<feature type="domain" description="Thiamine pyrophosphate enzyme TPP-binding" evidence="17">
    <location>
        <begin position="409"/>
        <end position="556"/>
    </location>
</feature>